<dbReference type="AlphaFoldDB" id="A0A830HAX2"/>
<dbReference type="NCBIfam" id="TIGR02097">
    <property type="entry name" value="yccV"/>
    <property type="match status" value="1"/>
</dbReference>
<dbReference type="InterPro" id="IPR036623">
    <property type="entry name" value="Hemimethylated_DNA-bd_sf"/>
</dbReference>
<proteinExistence type="predicted"/>
<sequence length="358" mass="38330">MQHGMLATFRGRLDLPRSTVSAGRRVVSFGNNVTCARRASMPVGPVGAQAEGGGGDTIQMINEHSAHANEELMLMFFQMDLDVRLQRALNLDAFDAANEIRKRRDDVDQALARLMENQPGGAARERASAKQASLDAAADGIILRGQLAQAIEEERYADAAQLRDKIAALEEAASGSSGSADELILTASRANAFVLGQTVRHAQHGYYGVVAGFDAACRESDAFLDASGASSAPRGTSQPFYLVLPDERTWMSASGGVGFGQGDVPPAVVSYVPEDMLQQCEPPPSDDDDAQAEEAEAEEDVSSSLPSLAPPAPTGVSHPYLYLLYYGADGNGNFSPTKRLKERFPDAVPIREWEQDDV</sequence>
<dbReference type="SUPFAM" id="SSF141255">
    <property type="entry name" value="YccV-like"/>
    <property type="match status" value="1"/>
</dbReference>
<feature type="region of interest" description="Disordered" evidence="1">
    <location>
        <begin position="279"/>
        <end position="312"/>
    </location>
</feature>
<evidence type="ECO:0000256" key="1">
    <source>
        <dbReference type="SAM" id="MobiDB-lite"/>
    </source>
</evidence>
<dbReference type="GO" id="GO:0003677">
    <property type="term" value="F:DNA binding"/>
    <property type="evidence" value="ECO:0007669"/>
    <property type="project" value="InterPro"/>
</dbReference>
<dbReference type="InterPro" id="IPR011722">
    <property type="entry name" value="Hemimethylated_DNA-bd_dom"/>
</dbReference>
<dbReference type="Gene3D" id="2.30.30.390">
    <property type="entry name" value="Hemimethylated DNA-binding domain"/>
    <property type="match status" value="1"/>
</dbReference>
<dbReference type="SMART" id="SM00992">
    <property type="entry name" value="YccV-like"/>
    <property type="match status" value="1"/>
</dbReference>
<dbReference type="EMBL" id="BNJQ01000007">
    <property type="protein sequence ID" value="GHP04125.1"/>
    <property type="molecule type" value="Genomic_DNA"/>
</dbReference>
<dbReference type="Pfam" id="PF08755">
    <property type="entry name" value="YccV-like"/>
    <property type="match status" value="1"/>
</dbReference>
<evidence type="ECO:0000313" key="4">
    <source>
        <dbReference type="Proteomes" id="UP000660262"/>
    </source>
</evidence>
<dbReference type="PANTHER" id="PTHR48439:SF1">
    <property type="entry name" value="HEMIMETHYLATED DNA-BINDING DOMAIN-CONTAINING PROTEIN"/>
    <property type="match status" value="1"/>
</dbReference>
<keyword evidence="4" id="KW-1185">Reference proteome</keyword>
<dbReference type="OrthoDB" id="28868at2759"/>
<organism evidence="3 4">
    <name type="scientific">Pycnococcus provasolii</name>
    <dbReference type="NCBI Taxonomy" id="41880"/>
    <lineage>
        <taxon>Eukaryota</taxon>
        <taxon>Viridiplantae</taxon>
        <taxon>Chlorophyta</taxon>
        <taxon>Pseudoscourfieldiophyceae</taxon>
        <taxon>Pseudoscourfieldiales</taxon>
        <taxon>Pycnococcaceae</taxon>
        <taxon>Pycnococcus</taxon>
    </lineage>
</organism>
<accession>A0A830HAX2</accession>
<dbReference type="Proteomes" id="UP000660262">
    <property type="component" value="Unassembled WGS sequence"/>
</dbReference>
<reference evidence="3" key="1">
    <citation type="submission" date="2020-10" db="EMBL/GenBank/DDBJ databases">
        <title>Unveiling of a novel bifunctional photoreceptor, Dualchrome1, isolated from a cosmopolitan green alga.</title>
        <authorList>
            <person name="Suzuki S."/>
            <person name="Kawachi M."/>
        </authorList>
    </citation>
    <scope>NUCLEOTIDE SEQUENCE</scope>
    <source>
        <strain evidence="3">NIES 2893</strain>
    </source>
</reference>
<feature type="compositionally biased region" description="Acidic residues" evidence="1">
    <location>
        <begin position="284"/>
        <end position="301"/>
    </location>
</feature>
<evidence type="ECO:0000313" key="3">
    <source>
        <dbReference type="EMBL" id="GHP04125.1"/>
    </source>
</evidence>
<protein>
    <recommendedName>
        <fullName evidence="2">Hemimethylated DNA-binding domain-containing protein</fullName>
    </recommendedName>
</protein>
<name>A0A830HAX2_9CHLO</name>
<dbReference type="PANTHER" id="PTHR48439">
    <property type="entry name" value="HEMIMETHYLATED DNA-BINDING DOMAIN-CONTAINING PROTEIN"/>
    <property type="match status" value="1"/>
</dbReference>
<evidence type="ECO:0000259" key="2">
    <source>
        <dbReference type="SMART" id="SM00992"/>
    </source>
</evidence>
<comment type="caution">
    <text evidence="3">The sequence shown here is derived from an EMBL/GenBank/DDBJ whole genome shotgun (WGS) entry which is preliminary data.</text>
</comment>
<gene>
    <name evidence="3" type="ORF">PPROV_000287900</name>
</gene>
<dbReference type="InterPro" id="IPR053189">
    <property type="entry name" value="Clp_protease_adapter_ClpF"/>
</dbReference>
<feature type="domain" description="Hemimethylated DNA-binding" evidence="2">
    <location>
        <begin position="190"/>
        <end position="337"/>
    </location>
</feature>